<dbReference type="OrthoDB" id="8903747at2"/>
<proteinExistence type="predicted"/>
<keyword evidence="2" id="KW-0547">Nucleotide-binding</keyword>
<name>A0A2Z4REC4_PSEPU</name>
<reference evidence="2 3" key="1">
    <citation type="submission" date="2018-05" db="EMBL/GenBank/DDBJ databases">
        <title>Whole genome sequence of Pseudomonas putida JBC17.</title>
        <authorList>
            <person name="Lee Y.H."/>
            <person name="David K."/>
        </authorList>
    </citation>
    <scope>NUCLEOTIDE SEQUENCE [LARGE SCALE GENOMIC DNA]</scope>
    <source>
        <strain evidence="2 3">JBC17</strain>
    </source>
</reference>
<dbReference type="EMBL" id="CP029693">
    <property type="protein sequence ID" value="AWY39145.1"/>
    <property type="molecule type" value="Genomic_DNA"/>
</dbReference>
<organism evidence="2 3">
    <name type="scientific">Pseudomonas putida</name>
    <name type="common">Arthrobacter siderocapsulatus</name>
    <dbReference type="NCBI Taxonomy" id="303"/>
    <lineage>
        <taxon>Bacteria</taxon>
        <taxon>Pseudomonadati</taxon>
        <taxon>Pseudomonadota</taxon>
        <taxon>Gammaproteobacteria</taxon>
        <taxon>Pseudomonadales</taxon>
        <taxon>Pseudomonadaceae</taxon>
        <taxon>Pseudomonas</taxon>
    </lineage>
</organism>
<evidence type="ECO:0000259" key="1">
    <source>
        <dbReference type="Pfam" id="PF13401"/>
    </source>
</evidence>
<dbReference type="GO" id="GO:0016887">
    <property type="term" value="F:ATP hydrolysis activity"/>
    <property type="evidence" value="ECO:0007669"/>
    <property type="project" value="InterPro"/>
</dbReference>
<dbReference type="Proteomes" id="UP000250299">
    <property type="component" value="Chromosome"/>
</dbReference>
<dbReference type="InterPro" id="IPR049945">
    <property type="entry name" value="AAA_22"/>
</dbReference>
<dbReference type="GO" id="GO:0005524">
    <property type="term" value="F:ATP binding"/>
    <property type="evidence" value="ECO:0007669"/>
    <property type="project" value="UniProtKB-KW"/>
</dbReference>
<sequence>MDLNDTDIRERMLDKHPIIIKQYTVITPMIKDAYSMIREMVWLRHTGLFMYATPRMGKSRCALAVMELLVAEFPDKYPAYHIADSNRMASFTRDLVVSLKLVKKDRESYSLMIEKIILHVRSQLSKIGGNHFVLIIDEMQQLTLENYETLLVIHNRLTAEGISMTTVGFGQPTILKRRSLLITMKAYNLVARFLSEAIQFDGCLSSECFMNILFQFDHEKQYPVDSGWSYTRFFLPKAFAAGFRLSTQHERIWHLLEIRVGESFLPSVPLEYIFRIVEASLVYGRKHDGTEFTLSDDAINSALDRSNIYEYMELIKGIEIE</sequence>
<feature type="domain" description="ORC1/DEAH AAA+ ATPase" evidence="1">
    <location>
        <begin position="49"/>
        <end position="176"/>
    </location>
</feature>
<keyword evidence="2" id="KW-0067">ATP-binding</keyword>
<evidence type="ECO:0000313" key="2">
    <source>
        <dbReference type="EMBL" id="AWY39145.1"/>
    </source>
</evidence>
<dbReference type="InterPro" id="IPR027417">
    <property type="entry name" value="P-loop_NTPase"/>
</dbReference>
<dbReference type="RefSeq" id="WP_110962927.1">
    <property type="nucleotide sequence ID" value="NZ_CP029693.1"/>
</dbReference>
<accession>A0A2Z4REC4</accession>
<dbReference type="SUPFAM" id="SSF52540">
    <property type="entry name" value="P-loop containing nucleoside triphosphate hydrolases"/>
    <property type="match status" value="1"/>
</dbReference>
<protein>
    <submittedName>
        <fullName evidence="2">ATP-binding protein</fullName>
    </submittedName>
</protein>
<evidence type="ECO:0000313" key="3">
    <source>
        <dbReference type="Proteomes" id="UP000250299"/>
    </source>
</evidence>
<dbReference type="AlphaFoldDB" id="A0A2Z4REC4"/>
<gene>
    <name evidence="2" type="ORF">DKY63_04180</name>
</gene>
<dbReference type="Pfam" id="PF13401">
    <property type="entry name" value="AAA_22"/>
    <property type="match status" value="1"/>
</dbReference>
<dbReference type="Gene3D" id="3.40.50.300">
    <property type="entry name" value="P-loop containing nucleotide triphosphate hydrolases"/>
    <property type="match status" value="1"/>
</dbReference>